<feature type="region of interest" description="Disordered" evidence="1">
    <location>
        <begin position="103"/>
        <end position="141"/>
    </location>
</feature>
<evidence type="ECO:0000256" key="1">
    <source>
        <dbReference type="SAM" id="MobiDB-lite"/>
    </source>
</evidence>
<evidence type="ECO:0000313" key="3">
    <source>
        <dbReference type="Proteomes" id="UP000758155"/>
    </source>
</evidence>
<organism evidence="2 3">
    <name type="scientific">Didymella heteroderae</name>
    <dbReference type="NCBI Taxonomy" id="1769908"/>
    <lineage>
        <taxon>Eukaryota</taxon>
        <taxon>Fungi</taxon>
        <taxon>Dikarya</taxon>
        <taxon>Ascomycota</taxon>
        <taxon>Pezizomycotina</taxon>
        <taxon>Dothideomycetes</taxon>
        <taxon>Pleosporomycetidae</taxon>
        <taxon>Pleosporales</taxon>
        <taxon>Pleosporineae</taxon>
        <taxon>Didymellaceae</taxon>
        <taxon>Didymella</taxon>
    </lineage>
</organism>
<dbReference type="OrthoDB" id="3800477at2759"/>
<protein>
    <submittedName>
        <fullName evidence="2">Uncharacterized protein</fullName>
    </submittedName>
</protein>
<dbReference type="EMBL" id="SWKV01000001">
    <property type="protein sequence ID" value="KAF3047986.1"/>
    <property type="molecule type" value="Genomic_DNA"/>
</dbReference>
<gene>
    <name evidence="2" type="ORF">E8E12_004677</name>
</gene>
<proteinExistence type="predicted"/>
<dbReference type="Proteomes" id="UP000758155">
    <property type="component" value="Unassembled WGS sequence"/>
</dbReference>
<evidence type="ECO:0000313" key="2">
    <source>
        <dbReference type="EMBL" id="KAF3047986.1"/>
    </source>
</evidence>
<sequence>MELKKVQDSVGRRVRRVGVAEQIAFQKMRSARRKGVKKTQPFMKLLKDIANVTRTHAAVLKGRVTKLDVLRPRLSIQNSEDASRLSLSRSMDAHPRVGIDAVETDSGSHVPADSTPVDTHEAVVRLPTPSSGASTEDTSEPTIDVLRDRLNELERAQIVDHLQQRSFIRTHTWLPSASTHWCP</sequence>
<dbReference type="AlphaFoldDB" id="A0A9P4X020"/>
<comment type="caution">
    <text evidence="2">The sequence shown here is derived from an EMBL/GenBank/DDBJ whole genome shotgun (WGS) entry which is preliminary data.</text>
</comment>
<keyword evidence="3" id="KW-1185">Reference proteome</keyword>
<accession>A0A9P4X020</accession>
<name>A0A9P4X020_9PLEO</name>
<reference evidence="2" key="1">
    <citation type="submission" date="2019-04" db="EMBL/GenBank/DDBJ databases">
        <title>Sequencing of skin fungus with MAO and IRED activity.</title>
        <authorList>
            <person name="Marsaioli A.J."/>
            <person name="Bonatto J.M.C."/>
            <person name="Reis Junior O."/>
        </authorList>
    </citation>
    <scope>NUCLEOTIDE SEQUENCE</scope>
    <source>
        <strain evidence="2">28M1</strain>
    </source>
</reference>